<dbReference type="Pfam" id="PF25851">
    <property type="entry name" value="YafT"/>
    <property type="match status" value="1"/>
</dbReference>
<evidence type="ECO:0000313" key="2">
    <source>
        <dbReference type="Proteomes" id="UP000247932"/>
    </source>
</evidence>
<evidence type="ECO:0000313" key="1">
    <source>
        <dbReference type="EMBL" id="PXZ07962.1"/>
    </source>
</evidence>
<dbReference type="Proteomes" id="UP000247932">
    <property type="component" value="Unassembled WGS sequence"/>
</dbReference>
<comment type="caution">
    <text evidence="1">The sequence shown here is derived from an EMBL/GenBank/DDBJ whole genome shotgun (WGS) entry which is preliminary data.</text>
</comment>
<evidence type="ECO:0008006" key="3">
    <source>
        <dbReference type="Google" id="ProtNLM"/>
    </source>
</evidence>
<proteinExistence type="predicted"/>
<name>A0A2V4E3Z6_9GAMM</name>
<dbReference type="RefSeq" id="WP_110432943.1">
    <property type="nucleotide sequence ID" value="NZ_QGLR01000008.1"/>
</dbReference>
<accession>A0A2V4E3Z6</accession>
<dbReference type="InterPro" id="IPR058961">
    <property type="entry name" value="YafT"/>
</dbReference>
<dbReference type="AlphaFoldDB" id="A0A2V4E3Z6"/>
<gene>
    <name evidence="1" type="ORF">DKK70_04725</name>
</gene>
<dbReference type="EMBL" id="QGLR01000008">
    <property type="protein sequence ID" value="PXZ07962.1"/>
    <property type="molecule type" value="Genomic_DNA"/>
</dbReference>
<sequence>MSCASEQTSKNPMYTISKVTQSQLTDKDIFDEELDKEITDYDIQEAAYYAQKGFRVPLKSSIILAQSGAQVPDAYMQAALSNYYNVSVYNGFSKNKSSSNRRKDKEQQVNNNYMKLLRLIAAKGGQNTIIVYWGTIEKGDLDDKTNIVKWSQYEGGKLSSKTKALRYLLKFTLVDVTTGNWSSYSPVNIEIDYVPPKIGSSITDALQIDELMKKSYDNAALLLSEKYKDKTK</sequence>
<protein>
    <recommendedName>
        <fullName evidence="3">Aminopeptidase</fullName>
    </recommendedName>
</protein>
<organism evidence="1 2">
    <name type="scientific">Gilliamella apicola</name>
    <dbReference type="NCBI Taxonomy" id="1196095"/>
    <lineage>
        <taxon>Bacteria</taxon>
        <taxon>Pseudomonadati</taxon>
        <taxon>Pseudomonadota</taxon>
        <taxon>Gammaproteobacteria</taxon>
        <taxon>Orbales</taxon>
        <taxon>Orbaceae</taxon>
        <taxon>Gilliamella</taxon>
    </lineage>
</organism>
<keyword evidence="2" id="KW-1185">Reference proteome</keyword>
<reference evidence="1 2" key="1">
    <citation type="submission" date="2018-05" db="EMBL/GenBank/DDBJ databases">
        <title>Reference genomes for bee gut microbiota database.</title>
        <authorList>
            <person name="Ellegaard K.M."/>
        </authorList>
    </citation>
    <scope>NUCLEOTIDE SEQUENCE [LARGE SCALE GENOMIC DNA]</scope>
    <source>
        <strain evidence="1 2">ESL0182</strain>
    </source>
</reference>